<protein>
    <submittedName>
        <fullName evidence="5">Uncharacterized protein</fullName>
    </submittedName>
</protein>
<dbReference type="PANTHER" id="PTHR24023:SF1112">
    <property type="entry name" value="COL_CUTICLE_N DOMAIN-CONTAINING PROTEIN-RELATED"/>
    <property type="match status" value="1"/>
</dbReference>
<feature type="compositionally biased region" description="Low complexity" evidence="2">
    <location>
        <begin position="117"/>
        <end position="126"/>
    </location>
</feature>
<dbReference type="GO" id="GO:0005615">
    <property type="term" value="C:extracellular space"/>
    <property type="evidence" value="ECO:0007669"/>
    <property type="project" value="TreeGrafter"/>
</dbReference>
<comment type="caution">
    <text evidence="5">The sequence shown here is derived from an EMBL/GenBank/DDBJ whole genome shotgun (WGS) entry which is preliminary data.</text>
</comment>
<feature type="region of interest" description="Disordered" evidence="2">
    <location>
        <begin position="285"/>
        <end position="339"/>
    </location>
</feature>
<feature type="domain" description="Collagenase NC10/endostatin" evidence="3">
    <location>
        <begin position="451"/>
        <end position="615"/>
    </location>
</feature>
<dbReference type="InterPro" id="IPR016186">
    <property type="entry name" value="C-type_lectin-like/link_sf"/>
</dbReference>
<organism evidence="5 6">
    <name type="scientific">Polypedilum vanderplanki</name>
    <name type="common">Sleeping chironomid midge</name>
    <dbReference type="NCBI Taxonomy" id="319348"/>
    <lineage>
        <taxon>Eukaryota</taxon>
        <taxon>Metazoa</taxon>
        <taxon>Ecdysozoa</taxon>
        <taxon>Arthropoda</taxon>
        <taxon>Hexapoda</taxon>
        <taxon>Insecta</taxon>
        <taxon>Pterygota</taxon>
        <taxon>Neoptera</taxon>
        <taxon>Endopterygota</taxon>
        <taxon>Diptera</taxon>
        <taxon>Nematocera</taxon>
        <taxon>Chironomoidea</taxon>
        <taxon>Chironomidae</taxon>
        <taxon>Chironominae</taxon>
        <taxon>Polypedilum</taxon>
        <taxon>Polypedilum</taxon>
    </lineage>
</organism>
<dbReference type="GO" id="GO:0005581">
    <property type="term" value="C:collagen trimer"/>
    <property type="evidence" value="ECO:0007669"/>
    <property type="project" value="UniProtKB-KW"/>
</dbReference>
<feature type="region of interest" description="Disordered" evidence="2">
    <location>
        <begin position="218"/>
        <end position="259"/>
    </location>
</feature>
<dbReference type="Gene3D" id="3.40.1620.70">
    <property type="match status" value="1"/>
</dbReference>
<evidence type="ECO:0000259" key="3">
    <source>
        <dbReference type="Pfam" id="PF06482"/>
    </source>
</evidence>
<gene>
    <name evidence="5" type="ORF">PVAND_011447</name>
</gene>
<dbReference type="InterPro" id="IPR008160">
    <property type="entry name" value="Collagen"/>
</dbReference>
<evidence type="ECO:0000256" key="2">
    <source>
        <dbReference type="SAM" id="MobiDB-lite"/>
    </source>
</evidence>
<feature type="compositionally biased region" description="Basic and acidic residues" evidence="2">
    <location>
        <begin position="107"/>
        <end position="116"/>
    </location>
</feature>
<name>A0A9J6CJI1_POLVA</name>
<dbReference type="InterPro" id="IPR010515">
    <property type="entry name" value="Collagenase_NC10/endostatin"/>
</dbReference>
<dbReference type="GO" id="GO:0030198">
    <property type="term" value="P:extracellular matrix organization"/>
    <property type="evidence" value="ECO:0007669"/>
    <property type="project" value="TreeGrafter"/>
</dbReference>
<dbReference type="PANTHER" id="PTHR24023">
    <property type="entry name" value="COLLAGEN ALPHA"/>
    <property type="match status" value="1"/>
</dbReference>
<evidence type="ECO:0000313" key="6">
    <source>
        <dbReference type="Proteomes" id="UP001107558"/>
    </source>
</evidence>
<dbReference type="InterPro" id="IPR050149">
    <property type="entry name" value="Collagen_superfamily"/>
</dbReference>
<evidence type="ECO:0000259" key="4">
    <source>
        <dbReference type="Pfam" id="PF20010"/>
    </source>
</evidence>
<dbReference type="Gene3D" id="1.20.5.320">
    <property type="entry name" value="6-Phosphogluconate Dehydrogenase, domain 3"/>
    <property type="match status" value="1"/>
</dbReference>
<dbReference type="AlphaFoldDB" id="A0A9J6CJI1"/>
<accession>A0A9J6CJI1</accession>
<dbReference type="OrthoDB" id="5983381at2759"/>
<dbReference type="GO" id="GO:0030020">
    <property type="term" value="F:extracellular matrix structural constituent conferring tensile strength"/>
    <property type="evidence" value="ECO:0007669"/>
    <property type="project" value="TreeGrafter"/>
</dbReference>
<evidence type="ECO:0000256" key="1">
    <source>
        <dbReference type="ARBA" id="ARBA00023119"/>
    </source>
</evidence>
<dbReference type="Pfam" id="PF20010">
    <property type="entry name" value="Collagen_trimer"/>
    <property type="match status" value="1"/>
</dbReference>
<keyword evidence="1" id="KW-0176">Collagen</keyword>
<keyword evidence="6" id="KW-1185">Reference proteome</keyword>
<feature type="compositionally biased region" description="Basic and acidic residues" evidence="2">
    <location>
        <begin position="231"/>
        <end position="259"/>
    </location>
</feature>
<dbReference type="InterPro" id="IPR016187">
    <property type="entry name" value="CTDL_fold"/>
</dbReference>
<reference evidence="5" key="1">
    <citation type="submission" date="2021-03" db="EMBL/GenBank/DDBJ databases">
        <title>Chromosome level genome of the anhydrobiotic midge Polypedilum vanderplanki.</title>
        <authorList>
            <person name="Yoshida Y."/>
            <person name="Kikawada T."/>
            <person name="Gusev O."/>
        </authorList>
    </citation>
    <scope>NUCLEOTIDE SEQUENCE</scope>
    <source>
        <strain evidence="5">NIAS01</strain>
        <tissue evidence="5">Whole body or cell culture</tissue>
    </source>
</reference>
<sequence>MAMVISSRAKGMIGAFISLILLSTVLVTASTKGWWFGLNKNNGEHVAARIQGSIQFLKLYDYPEFLSVICNKSFAANSDSDFNDYSNENESPVLQAPPDFKNYGGYRKGEKGEKGARGIPGDSIRGPPGPPGPKGECQIVNFNNNTNSYNNNFKQTEQKLAPVCACNYDNIIDILHNESVIQILRGPQGPPGLTGAPGQKGEMGERGADGIDGIPGLPGTPGEESMMGSIRGKDSRGEKGDKGDMGMKGMKGEGGAKGEKGACITVPEIQTNNCGCPFNDTYKGIKGDKGLRGKRGKTGSQGEKGQKGDSGSSVGPKGDKGERGQPGLPGPPFSGFDDSMNYQRSGIGTIITFQNTDTMIKQSSTYPVGSICYVIDEEALLVKVSKGWQYIALGTLLPFTTPYVTTSPMSPTSYMDLQASNLLNSNSILKSPESYTFTTPPEYETWNPKMLRLIALNEPYSGNLQGLRNADLNCHRQARRSGLMGNFRAFLSTRIQNLDSLIKPEDRELPITNLRGDVLFNSFNAIFNNNAQGIFLSSNSPRIISFSGKNVMNDNTWPHKIVWHGARADSIDTNCEGWHSNFQDKVGLGSSLLGNKLLAQEMYSCQQKNIVLCIEVLSHSSSGDIANRRKREMMQSNDDTYDNEK</sequence>
<dbReference type="Pfam" id="PF01391">
    <property type="entry name" value="Collagen"/>
    <property type="match status" value="2"/>
</dbReference>
<evidence type="ECO:0000313" key="5">
    <source>
        <dbReference type="EMBL" id="KAG5682064.1"/>
    </source>
</evidence>
<proteinExistence type="predicted"/>
<dbReference type="InterPro" id="IPR045463">
    <property type="entry name" value="XV/XVIII_trimerization_dom"/>
</dbReference>
<dbReference type="Pfam" id="PF06482">
    <property type="entry name" value="Endostatin"/>
    <property type="match status" value="1"/>
</dbReference>
<dbReference type="GO" id="GO:0031012">
    <property type="term" value="C:extracellular matrix"/>
    <property type="evidence" value="ECO:0007669"/>
    <property type="project" value="TreeGrafter"/>
</dbReference>
<dbReference type="EMBL" id="JADBJN010000001">
    <property type="protein sequence ID" value="KAG5682064.1"/>
    <property type="molecule type" value="Genomic_DNA"/>
</dbReference>
<dbReference type="Proteomes" id="UP001107558">
    <property type="component" value="Chromosome 1"/>
</dbReference>
<dbReference type="SUPFAM" id="SSF56436">
    <property type="entry name" value="C-type lectin-like"/>
    <property type="match status" value="1"/>
</dbReference>
<feature type="region of interest" description="Disordered" evidence="2">
    <location>
        <begin position="86"/>
        <end position="135"/>
    </location>
</feature>
<feature type="domain" description="Collagen type XV/XVIII trimerization" evidence="4">
    <location>
        <begin position="352"/>
        <end position="398"/>
    </location>
</feature>
<dbReference type="Gene3D" id="3.10.100.10">
    <property type="entry name" value="Mannose-Binding Protein A, subunit A"/>
    <property type="match status" value="1"/>
</dbReference>